<feature type="region of interest" description="Disordered" evidence="1">
    <location>
        <begin position="854"/>
        <end position="967"/>
    </location>
</feature>
<feature type="compositionally biased region" description="Basic residues" evidence="1">
    <location>
        <begin position="451"/>
        <end position="465"/>
    </location>
</feature>
<feature type="region of interest" description="Disordered" evidence="1">
    <location>
        <begin position="690"/>
        <end position="734"/>
    </location>
</feature>
<feature type="compositionally biased region" description="Basic and acidic residues" evidence="1">
    <location>
        <begin position="896"/>
        <end position="915"/>
    </location>
</feature>
<feature type="compositionally biased region" description="Basic and acidic residues" evidence="1">
    <location>
        <begin position="610"/>
        <end position="623"/>
    </location>
</feature>
<feature type="compositionally biased region" description="Basic residues" evidence="1">
    <location>
        <begin position="505"/>
        <end position="523"/>
    </location>
</feature>
<gene>
    <name evidence="2" type="ORF">CTOB1V02_LOCUS10981</name>
</gene>
<accession>A0A7R8WJZ5</accession>
<feature type="compositionally biased region" description="Polar residues" evidence="1">
    <location>
        <begin position="584"/>
        <end position="608"/>
    </location>
</feature>
<feature type="region of interest" description="Disordered" evidence="1">
    <location>
        <begin position="1369"/>
        <end position="1395"/>
    </location>
</feature>
<feature type="compositionally biased region" description="Polar residues" evidence="1">
    <location>
        <begin position="528"/>
        <end position="541"/>
    </location>
</feature>
<feature type="region of interest" description="Disordered" evidence="1">
    <location>
        <begin position="273"/>
        <end position="313"/>
    </location>
</feature>
<feature type="compositionally biased region" description="Polar residues" evidence="1">
    <location>
        <begin position="1459"/>
        <end position="1468"/>
    </location>
</feature>
<name>A0A7R8WJZ5_9CRUS</name>
<feature type="compositionally biased region" description="Basic and acidic residues" evidence="1">
    <location>
        <begin position="466"/>
        <end position="482"/>
    </location>
</feature>
<feature type="region of interest" description="Disordered" evidence="1">
    <location>
        <begin position="451"/>
        <end position="657"/>
    </location>
</feature>
<feature type="compositionally biased region" description="Low complexity" evidence="1">
    <location>
        <begin position="288"/>
        <end position="299"/>
    </location>
</feature>
<evidence type="ECO:0000313" key="2">
    <source>
        <dbReference type="EMBL" id="CAD7233158.1"/>
    </source>
</evidence>
<organism evidence="2">
    <name type="scientific">Cyprideis torosa</name>
    <dbReference type="NCBI Taxonomy" id="163714"/>
    <lineage>
        <taxon>Eukaryota</taxon>
        <taxon>Metazoa</taxon>
        <taxon>Ecdysozoa</taxon>
        <taxon>Arthropoda</taxon>
        <taxon>Crustacea</taxon>
        <taxon>Oligostraca</taxon>
        <taxon>Ostracoda</taxon>
        <taxon>Podocopa</taxon>
        <taxon>Podocopida</taxon>
        <taxon>Cytherocopina</taxon>
        <taxon>Cytheroidea</taxon>
        <taxon>Cytherideidae</taxon>
        <taxon>Cyprideis</taxon>
    </lineage>
</organism>
<feature type="compositionally biased region" description="Acidic residues" evidence="1">
    <location>
        <begin position="823"/>
        <end position="834"/>
    </location>
</feature>
<evidence type="ECO:0000256" key="1">
    <source>
        <dbReference type="SAM" id="MobiDB-lite"/>
    </source>
</evidence>
<feature type="compositionally biased region" description="Basic and acidic residues" evidence="1">
    <location>
        <begin position="1024"/>
        <end position="1037"/>
    </location>
</feature>
<sequence length="1809" mass="202004">MMSARNTSSDIATFERVQESGLQFSKKGEAVMMNPQNSPSTSVLKPPNSLLNTWQKDRIEDPEITKVQSERKLSIRWRTATSNSTPTISKAPHQKRQRVQHILKRVPKHDLLNKAKRCVAGMDKRSSCPKKAPGKGMMDPRSQHRTYDTMKHRIEGGGAQQNLHPKIPKNLGPMEMGDRATSPRNITNRRMALCPKCQVGRMKLLYLRRAGCEDEPNESGFWACPTCGFRSKCKRLGQKFKKLNQPDCEHENEGRPDFGNYAKRTLKRMLHAFASPRPKKKKSRDSCECTTSSRSRSYSLPRQPLFDSPGKPGAGTTLCHVPNECRPAISNLIRATPSRPVETWKYRAPKDKNRMRMEQCLPINKVRVDNKDAGDANATGMHCRVTRKVMQEILCELEKRNALCQEVGTPVKEFSTADEQEMKFQEGKIMTRPGPRVKVIYEPTEVISGLRWKKQKSAAKMKEKHKKQESVDEKTKAKEKKQTKDHKKKAKEDEVPKIKADTAPNKKKQPKGKKANQKKKGAAKKNPDSYSDDSVSITKVQYKQKKIKDSWELAKQRKAMPGLQQGQDDLPESSAENVEAGNQVGPSPLQNVWTSATDTTTGPQQTVSVDCKDPNKDHEDPSKQPKTPGNDPKGPPTTPVDKTATQKFPENGKTFGKDQAAMFQLRQFFQKMNMEIDDDCLQRILHKQKLTQKQTEANQKKMGSESASPWYKYKDSSSAPEESPDAPPSKTSALQHEFAQLDLVEQRKTTITKDNAKIQAEAVTETKKTAPIQTKWDRMLQVLGMNQNFMPLAGTFKGQEQRQGGGISSTTMKPRRPHLQNDGDGESWSEDSEDPLQNIDSAVIRAYIRKKRREAEELEGKQGRNLLQLQRAGETEQDDPPPKRGKKKVQIIDNQDEPRRKDASAIRRKLMERVQTKMVFDPPPVEDSEVPKSKAKSVRHGKRRRSSGNSGNAQSKRGGGHNENYKTFIGFFAPDEPTTILKEETVKGEVIIKNGKGKFGSEPEKTEKQLKDRDKKSKKKKKDKTKDKGKSKDDHKKSKDHAKSKRKSKKKSKEYNTSPDNCDGETRQVIPILKPQKASILHTSSSETPAMYGIQTPVVLASQASSTAVDSLQSTSSSGSLPRDRPRPIITASDRIERIQPSPTPGEAFPLIRLPGCTPGYIPDSIVEKASADYKDFQRVWKICSELSAGEMCTPFENARSNNLVRTLEGLCKNSAAKTSVCAGRPPQLLPTISTPLSANTQPTLITGQKLCTETGDRCCQILCDEATPPQFGRSQHMESTLPWNTGVLSRSTQVLPQEAQDENLYYKVLPNDPLPPPHSHQEENLYCKVLQGDPCLEPQLRPSTPQRLTLNVPSHVMEEVVKLIGQSRCPTASRPETQEMASGTDKVDDNTAESQETVPFICDEETSTLRTKHGDPLPVNEIYEQKNWKLKLVVDSNGEHLETAGVPLKSGSDRPPAMNTSHFGTNNRKNHFGQPKTVEAMAGEDMVLLNKETMTSGVMVRDDAATAVADTQASPQEKNKDPDTSAHRKQVNCNVHNPTPSRTEEGTLHLLHQLLNSLGKSAFRHITSRGRSTSREQRTDECTKEEPIEKTHVPFMHGDGNRFRTGGNISTKMIGSSEQIQVTAPKATALLPQLINGEIPPASILMSPVAIGQDVMYTAIPILKNSACVINNDGLPNPEDAAKQIQDAEKEKNSIQETARILRGFGFNKCDSSGDRSLPIIDEIGESKCTVGDSKSVTIAAMQLRENTKPQPNHQIRKATLLAKVQKGFFAVMSKVPVKQDVWSHLRLLLIKRHLLRYVYNLPSADTP</sequence>
<feature type="compositionally biased region" description="Basic and acidic residues" evidence="1">
    <location>
        <begin position="1518"/>
        <end position="1527"/>
    </location>
</feature>
<dbReference type="EMBL" id="OB665744">
    <property type="protein sequence ID" value="CAD7233158.1"/>
    <property type="molecule type" value="Genomic_DNA"/>
</dbReference>
<reference evidence="2" key="1">
    <citation type="submission" date="2020-11" db="EMBL/GenBank/DDBJ databases">
        <authorList>
            <person name="Tran Van P."/>
        </authorList>
    </citation>
    <scope>NUCLEOTIDE SEQUENCE</scope>
</reference>
<feature type="region of interest" description="Disordered" evidence="1">
    <location>
        <begin position="1445"/>
        <end position="1473"/>
    </location>
</feature>
<feature type="compositionally biased region" description="Basic and acidic residues" evidence="1">
    <location>
        <begin position="999"/>
        <end position="1015"/>
    </location>
</feature>
<feature type="compositionally biased region" description="Basic residues" evidence="1">
    <location>
        <begin position="1038"/>
        <end position="1052"/>
    </location>
</feature>
<feature type="region of interest" description="Disordered" evidence="1">
    <location>
        <begin position="121"/>
        <end position="143"/>
    </location>
</feature>
<feature type="region of interest" description="Disordered" evidence="1">
    <location>
        <begin position="983"/>
        <end position="1069"/>
    </location>
</feature>
<feature type="compositionally biased region" description="Basic residues" evidence="1">
    <location>
        <begin position="933"/>
        <end position="946"/>
    </location>
</feature>
<feature type="region of interest" description="Disordered" evidence="1">
    <location>
        <begin position="1508"/>
        <end position="1532"/>
    </location>
</feature>
<proteinExistence type="predicted"/>
<feature type="region of interest" description="Disordered" evidence="1">
    <location>
        <begin position="797"/>
        <end position="836"/>
    </location>
</feature>
<protein>
    <submittedName>
        <fullName evidence="2">Uncharacterized protein</fullName>
    </submittedName>
</protein>
<feature type="compositionally biased region" description="Basic and acidic residues" evidence="1">
    <location>
        <begin position="490"/>
        <end position="500"/>
    </location>
</feature>